<name>A0ABW5S312_9BACL</name>
<dbReference type="InterPro" id="IPR027417">
    <property type="entry name" value="P-loop_NTPase"/>
</dbReference>
<accession>A0ABW5S312</accession>
<dbReference type="InterPro" id="IPR011527">
    <property type="entry name" value="ABC1_TM_dom"/>
</dbReference>
<dbReference type="EMBL" id="JBHUMQ010000026">
    <property type="protein sequence ID" value="MFD2694146.1"/>
    <property type="molecule type" value="Genomic_DNA"/>
</dbReference>
<feature type="domain" description="ABC transporter" evidence="8">
    <location>
        <begin position="348"/>
        <end position="581"/>
    </location>
</feature>
<feature type="domain" description="ABC transmembrane type-1" evidence="9">
    <location>
        <begin position="31"/>
        <end position="311"/>
    </location>
</feature>
<dbReference type="InterPro" id="IPR003439">
    <property type="entry name" value="ABC_transporter-like_ATP-bd"/>
</dbReference>
<dbReference type="Pfam" id="PF00664">
    <property type="entry name" value="ABC_membrane"/>
    <property type="match status" value="1"/>
</dbReference>
<evidence type="ECO:0000313" key="11">
    <source>
        <dbReference type="Proteomes" id="UP001597399"/>
    </source>
</evidence>
<dbReference type="SUPFAM" id="SSF52540">
    <property type="entry name" value="P-loop containing nucleoside triphosphate hydrolases"/>
    <property type="match status" value="1"/>
</dbReference>
<dbReference type="GO" id="GO:0005524">
    <property type="term" value="F:ATP binding"/>
    <property type="evidence" value="ECO:0007669"/>
    <property type="project" value="UniProtKB-KW"/>
</dbReference>
<reference evidence="11" key="1">
    <citation type="journal article" date="2019" name="Int. J. Syst. Evol. Microbiol.">
        <title>The Global Catalogue of Microorganisms (GCM) 10K type strain sequencing project: providing services to taxonomists for standard genome sequencing and annotation.</title>
        <authorList>
            <consortium name="The Broad Institute Genomics Platform"/>
            <consortium name="The Broad Institute Genome Sequencing Center for Infectious Disease"/>
            <person name="Wu L."/>
            <person name="Ma J."/>
        </authorList>
    </citation>
    <scope>NUCLEOTIDE SEQUENCE [LARGE SCALE GENOMIC DNA]</scope>
    <source>
        <strain evidence="11">TISTR 2466</strain>
    </source>
</reference>
<keyword evidence="5 7" id="KW-1133">Transmembrane helix</keyword>
<dbReference type="SMART" id="SM00382">
    <property type="entry name" value="AAA"/>
    <property type="match status" value="1"/>
</dbReference>
<evidence type="ECO:0000256" key="5">
    <source>
        <dbReference type="ARBA" id="ARBA00022989"/>
    </source>
</evidence>
<gene>
    <name evidence="10" type="ORF">ACFSUE_10980</name>
</gene>
<keyword evidence="6 7" id="KW-0472">Membrane</keyword>
<dbReference type="Gene3D" id="3.40.50.300">
    <property type="entry name" value="P-loop containing nucleotide triphosphate hydrolases"/>
    <property type="match status" value="1"/>
</dbReference>
<keyword evidence="2 7" id="KW-0812">Transmembrane</keyword>
<dbReference type="InterPro" id="IPR036640">
    <property type="entry name" value="ABC1_TM_sf"/>
</dbReference>
<sequence length="598" mass="66912">MTIKKFESGINRKVVVLICPLIKKHWKAYSGLTIIMLINLMLTLLIAAFFGRVMNAAVNSRLAELTQLIPWGSGLLLVSITANYCNSCLQSAAVYGIERDLKKMLYQHILYLRAQCLTSLRSGDLLSRFSNDINKIENMLGSRLVDLVRMPLIYITVFIYLLHINITLALVSWLVAPIAVTASSVFGFLIRRNSRMLNEVTGDNSQLINETLQGFFVIRSFVMEHLMLQRNTKQNDRIYHLQMKNAKLSGLYYVGGEIAGSLTLFVTLCLGAYFISNGSMSVGALVTFITLIGHMVYPLTGAAGNWVNFQRAAASAERIQEILDEPLEREQSRWQVQSPFVHMPIYSLEFRDLTFGYDAGKPVLQHFNLKVPADKKTAIVGLSGAGKTTLFSLLLRLYEPQEGMILINGLPIQSFSLKQLRTLIAHVPQETFLFNGTVRENLLLGSRASESEMICAARAATIDPFIRSLPEGYDTVIGERGMSLSGGQKQRIAIARALIKNAPLLLLDEATSALDNKTEAQVKVSLDRLMEKRTTLVIAHRLTTIQNADHIVVMEKGRIVQEGTHHYLMMESGLYRRLQQMGNTTPILSSYGRRFDDA</sequence>
<comment type="subcellular location">
    <subcellularLocation>
        <location evidence="1">Cell membrane</location>
        <topology evidence="1">Multi-pass membrane protein</topology>
    </subcellularLocation>
</comment>
<evidence type="ECO:0000259" key="9">
    <source>
        <dbReference type="PROSITE" id="PS50929"/>
    </source>
</evidence>
<dbReference type="PANTHER" id="PTHR43394">
    <property type="entry name" value="ATP-DEPENDENT PERMEASE MDL1, MITOCHONDRIAL"/>
    <property type="match status" value="1"/>
</dbReference>
<evidence type="ECO:0000256" key="1">
    <source>
        <dbReference type="ARBA" id="ARBA00004651"/>
    </source>
</evidence>
<evidence type="ECO:0000256" key="7">
    <source>
        <dbReference type="SAM" id="Phobius"/>
    </source>
</evidence>
<feature type="transmembrane region" description="Helical" evidence="7">
    <location>
        <begin position="71"/>
        <end position="97"/>
    </location>
</feature>
<keyword evidence="3" id="KW-0547">Nucleotide-binding</keyword>
<organism evidence="10 11">
    <name type="scientific">Sporolactobacillus shoreicorticis</name>
    <dbReference type="NCBI Taxonomy" id="1923877"/>
    <lineage>
        <taxon>Bacteria</taxon>
        <taxon>Bacillati</taxon>
        <taxon>Bacillota</taxon>
        <taxon>Bacilli</taxon>
        <taxon>Bacillales</taxon>
        <taxon>Sporolactobacillaceae</taxon>
        <taxon>Sporolactobacillus</taxon>
    </lineage>
</organism>
<keyword evidence="11" id="KW-1185">Reference proteome</keyword>
<feature type="transmembrane region" description="Helical" evidence="7">
    <location>
        <begin position="170"/>
        <end position="190"/>
    </location>
</feature>
<evidence type="ECO:0000313" key="10">
    <source>
        <dbReference type="EMBL" id="MFD2694146.1"/>
    </source>
</evidence>
<dbReference type="Proteomes" id="UP001597399">
    <property type="component" value="Unassembled WGS sequence"/>
</dbReference>
<evidence type="ECO:0000259" key="8">
    <source>
        <dbReference type="PROSITE" id="PS50893"/>
    </source>
</evidence>
<dbReference type="RefSeq" id="WP_253057704.1">
    <property type="nucleotide sequence ID" value="NZ_JAMXWM010000001.1"/>
</dbReference>
<evidence type="ECO:0000256" key="2">
    <source>
        <dbReference type="ARBA" id="ARBA00022692"/>
    </source>
</evidence>
<dbReference type="PROSITE" id="PS00211">
    <property type="entry name" value="ABC_TRANSPORTER_1"/>
    <property type="match status" value="1"/>
</dbReference>
<feature type="transmembrane region" description="Helical" evidence="7">
    <location>
        <begin position="144"/>
        <end position="164"/>
    </location>
</feature>
<comment type="caution">
    <text evidence="10">The sequence shown here is derived from an EMBL/GenBank/DDBJ whole genome shotgun (WGS) entry which is preliminary data.</text>
</comment>
<feature type="transmembrane region" description="Helical" evidence="7">
    <location>
        <begin position="251"/>
        <end position="275"/>
    </location>
</feature>
<dbReference type="PROSITE" id="PS50893">
    <property type="entry name" value="ABC_TRANSPORTER_2"/>
    <property type="match status" value="1"/>
</dbReference>
<dbReference type="InterPro" id="IPR017871">
    <property type="entry name" value="ABC_transporter-like_CS"/>
</dbReference>
<dbReference type="SUPFAM" id="SSF90123">
    <property type="entry name" value="ABC transporter transmembrane region"/>
    <property type="match status" value="1"/>
</dbReference>
<dbReference type="CDD" id="cd07346">
    <property type="entry name" value="ABC_6TM_exporters"/>
    <property type="match status" value="1"/>
</dbReference>
<proteinExistence type="predicted"/>
<dbReference type="InterPro" id="IPR039421">
    <property type="entry name" value="Type_1_exporter"/>
</dbReference>
<dbReference type="Pfam" id="PF00005">
    <property type="entry name" value="ABC_tran"/>
    <property type="match status" value="1"/>
</dbReference>
<feature type="transmembrane region" description="Helical" evidence="7">
    <location>
        <begin position="281"/>
        <end position="300"/>
    </location>
</feature>
<evidence type="ECO:0000256" key="4">
    <source>
        <dbReference type="ARBA" id="ARBA00022840"/>
    </source>
</evidence>
<keyword evidence="4 10" id="KW-0067">ATP-binding</keyword>
<dbReference type="InterPro" id="IPR003593">
    <property type="entry name" value="AAA+_ATPase"/>
</dbReference>
<protein>
    <submittedName>
        <fullName evidence="10">ABC transporter ATP-binding protein</fullName>
    </submittedName>
</protein>
<evidence type="ECO:0000256" key="6">
    <source>
        <dbReference type="ARBA" id="ARBA00023136"/>
    </source>
</evidence>
<dbReference type="PANTHER" id="PTHR43394:SF1">
    <property type="entry name" value="ATP-BINDING CASSETTE SUB-FAMILY B MEMBER 10, MITOCHONDRIAL"/>
    <property type="match status" value="1"/>
</dbReference>
<dbReference type="Gene3D" id="1.20.1560.10">
    <property type="entry name" value="ABC transporter type 1, transmembrane domain"/>
    <property type="match status" value="1"/>
</dbReference>
<evidence type="ECO:0000256" key="3">
    <source>
        <dbReference type="ARBA" id="ARBA00022741"/>
    </source>
</evidence>
<feature type="transmembrane region" description="Helical" evidence="7">
    <location>
        <begin position="31"/>
        <end position="51"/>
    </location>
</feature>
<dbReference type="PROSITE" id="PS50929">
    <property type="entry name" value="ABC_TM1F"/>
    <property type="match status" value="1"/>
</dbReference>